<sequence length="110" mass="12425">MSSEININERIEAIEVGVSIALTVIVDQLVSGGKLSPIGIGKAVESQLKTQREVQSDYPEYQALYDSHNYFLEQMSFHCKELIQHRDPDPSSPPSKGRPSWFRGIYTNEK</sequence>
<dbReference type="EMBL" id="JBHSWE010000001">
    <property type="protein sequence ID" value="MFC6672472.1"/>
    <property type="molecule type" value="Genomic_DNA"/>
</dbReference>
<name>A0ABW2A4L6_9GAMM</name>
<dbReference type="RefSeq" id="WP_379910907.1">
    <property type="nucleotide sequence ID" value="NZ_JBHSWE010000001.1"/>
</dbReference>
<proteinExistence type="predicted"/>
<accession>A0ABW2A4L6</accession>
<feature type="region of interest" description="Disordered" evidence="1">
    <location>
        <begin position="84"/>
        <end position="110"/>
    </location>
</feature>
<evidence type="ECO:0000313" key="2">
    <source>
        <dbReference type="EMBL" id="MFC6672472.1"/>
    </source>
</evidence>
<keyword evidence="3" id="KW-1185">Reference proteome</keyword>
<reference evidence="3" key="1">
    <citation type="journal article" date="2019" name="Int. J. Syst. Evol. Microbiol.">
        <title>The Global Catalogue of Microorganisms (GCM) 10K type strain sequencing project: providing services to taxonomists for standard genome sequencing and annotation.</title>
        <authorList>
            <consortium name="The Broad Institute Genomics Platform"/>
            <consortium name="The Broad Institute Genome Sequencing Center for Infectious Disease"/>
            <person name="Wu L."/>
            <person name="Ma J."/>
        </authorList>
    </citation>
    <scope>NUCLEOTIDE SEQUENCE [LARGE SCALE GENOMIC DNA]</scope>
    <source>
        <strain evidence="3">NBRC 111756</strain>
    </source>
</reference>
<comment type="caution">
    <text evidence="2">The sequence shown here is derived from an EMBL/GenBank/DDBJ whole genome shotgun (WGS) entry which is preliminary data.</text>
</comment>
<gene>
    <name evidence="2" type="ORF">ACFQDL_22190</name>
</gene>
<evidence type="ECO:0000313" key="3">
    <source>
        <dbReference type="Proteomes" id="UP001596422"/>
    </source>
</evidence>
<organism evidence="2 3">
    <name type="scientific">Marinobacterium aestuariivivens</name>
    <dbReference type="NCBI Taxonomy" id="1698799"/>
    <lineage>
        <taxon>Bacteria</taxon>
        <taxon>Pseudomonadati</taxon>
        <taxon>Pseudomonadota</taxon>
        <taxon>Gammaproteobacteria</taxon>
        <taxon>Oceanospirillales</taxon>
        <taxon>Oceanospirillaceae</taxon>
        <taxon>Marinobacterium</taxon>
    </lineage>
</organism>
<dbReference type="Proteomes" id="UP001596422">
    <property type="component" value="Unassembled WGS sequence"/>
</dbReference>
<evidence type="ECO:0000256" key="1">
    <source>
        <dbReference type="SAM" id="MobiDB-lite"/>
    </source>
</evidence>
<protein>
    <submittedName>
        <fullName evidence="2">Uncharacterized protein</fullName>
    </submittedName>
</protein>